<evidence type="ECO:0000313" key="1">
    <source>
        <dbReference type="EMBL" id="GGR42660.1"/>
    </source>
</evidence>
<comment type="caution">
    <text evidence="1">The sequence shown here is derived from an EMBL/GenBank/DDBJ whole genome shotgun (WGS) entry which is preliminary data.</text>
</comment>
<dbReference type="EMBL" id="BMSX01000020">
    <property type="protein sequence ID" value="GGR42660.1"/>
    <property type="molecule type" value="Genomic_DNA"/>
</dbReference>
<protein>
    <submittedName>
        <fullName evidence="1">Uncharacterized protein</fullName>
    </submittedName>
</protein>
<name>A0A918KY27_9ACTN</name>
<dbReference type="Proteomes" id="UP000658320">
    <property type="component" value="Unassembled WGS sequence"/>
</dbReference>
<proteinExistence type="predicted"/>
<reference evidence="1" key="2">
    <citation type="submission" date="2020-09" db="EMBL/GenBank/DDBJ databases">
        <authorList>
            <person name="Sun Q."/>
            <person name="Ohkuma M."/>
        </authorList>
    </citation>
    <scope>NUCLEOTIDE SEQUENCE</scope>
    <source>
        <strain evidence="1">JCM 4346</strain>
    </source>
</reference>
<dbReference type="AlphaFoldDB" id="A0A918KY27"/>
<accession>A0A918KY27</accession>
<organism evidence="1 2">
    <name type="scientific">Streptomyces aurantiogriseus</name>
    <dbReference type="NCBI Taxonomy" id="66870"/>
    <lineage>
        <taxon>Bacteria</taxon>
        <taxon>Bacillati</taxon>
        <taxon>Actinomycetota</taxon>
        <taxon>Actinomycetes</taxon>
        <taxon>Kitasatosporales</taxon>
        <taxon>Streptomycetaceae</taxon>
        <taxon>Streptomyces</taxon>
    </lineage>
</organism>
<keyword evidence="2" id="KW-1185">Reference proteome</keyword>
<sequence length="151" mass="16493">MVIDLDPPRGTGDLVIGMPIEEAVRILREIPGFAPPAAGEVRNKGFAHYDSELSISLDFDSGGVVRAIELFRPEGDVRVTFRGLSLFEEPADVVIARLSEMFRLEIEDEGLNVTAPDVFIGLWRRVTPEDSGGEEGRYFESVLIAAPGYGA</sequence>
<reference evidence="1" key="1">
    <citation type="journal article" date="2014" name="Int. J. Syst. Evol. Microbiol.">
        <title>Complete genome sequence of Corynebacterium casei LMG S-19264T (=DSM 44701T), isolated from a smear-ripened cheese.</title>
        <authorList>
            <consortium name="US DOE Joint Genome Institute (JGI-PGF)"/>
            <person name="Walter F."/>
            <person name="Albersmeier A."/>
            <person name="Kalinowski J."/>
            <person name="Ruckert C."/>
        </authorList>
    </citation>
    <scope>NUCLEOTIDE SEQUENCE</scope>
    <source>
        <strain evidence="1">JCM 4346</strain>
    </source>
</reference>
<gene>
    <name evidence="1" type="ORF">GCM10010251_69410</name>
</gene>
<evidence type="ECO:0000313" key="2">
    <source>
        <dbReference type="Proteomes" id="UP000658320"/>
    </source>
</evidence>